<dbReference type="HOGENOM" id="CLU_024648_5_0_7"/>
<dbReference type="Proteomes" id="UP000007844">
    <property type="component" value="Chromosome"/>
</dbReference>
<dbReference type="RefSeq" id="WP_014259079.1">
    <property type="nucleotide sequence ID" value="NC_016629.1"/>
</dbReference>
<accession>F3YV10</accession>
<evidence type="ECO:0000259" key="1">
    <source>
        <dbReference type="Pfam" id="PF01494"/>
    </source>
</evidence>
<dbReference type="InterPro" id="IPR036188">
    <property type="entry name" value="FAD/NAD-bd_sf"/>
</dbReference>
<dbReference type="STRING" id="690850.Desaf_0912"/>
<dbReference type="InterPro" id="IPR050407">
    <property type="entry name" value="Geranylgeranyl_reductase"/>
</dbReference>
<evidence type="ECO:0000313" key="2">
    <source>
        <dbReference type="EMBL" id="EGJ49260.1"/>
    </source>
</evidence>
<dbReference type="InterPro" id="IPR011777">
    <property type="entry name" value="Geranylgeranyl_Rdtase_fam"/>
</dbReference>
<protein>
    <submittedName>
        <fullName evidence="2">Geranylgeranyl reductase</fullName>
    </submittedName>
</protein>
<proteinExistence type="predicted"/>
<reference evidence="2 3" key="1">
    <citation type="journal article" date="2011" name="J. Bacteriol.">
        <title>Genome sequence of the mercury-methylating and pleomorphic Desulfovibrio africanus Strain Walvis Bay.</title>
        <authorList>
            <person name="Brown S.D."/>
            <person name="Wall J.D."/>
            <person name="Kucken A.M."/>
            <person name="Gilmour C.C."/>
            <person name="Podar M."/>
            <person name="Brandt C.C."/>
            <person name="Teshima H."/>
            <person name="Detter J.C."/>
            <person name="Han C.S."/>
            <person name="Land M.L."/>
            <person name="Lucas S."/>
            <person name="Han J."/>
            <person name="Pennacchio L."/>
            <person name="Nolan M."/>
            <person name="Pitluck S."/>
            <person name="Woyke T."/>
            <person name="Goodwin L."/>
            <person name="Palumbo A.V."/>
            <person name="Elias D.A."/>
        </authorList>
    </citation>
    <scope>NUCLEOTIDE SEQUENCE [LARGE SCALE GENOMIC DNA]</scope>
    <source>
        <strain evidence="2 3">Walvis Bay</strain>
    </source>
</reference>
<dbReference type="KEGG" id="daf:Desaf_0912"/>
<dbReference type="PRINTS" id="PR00411">
    <property type="entry name" value="PNDRDTASEI"/>
</dbReference>
<dbReference type="EMBL" id="CP003221">
    <property type="protein sequence ID" value="EGJ49260.1"/>
    <property type="molecule type" value="Genomic_DNA"/>
</dbReference>
<feature type="domain" description="FAD-binding" evidence="1">
    <location>
        <begin position="2"/>
        <end position="130"/>
    </location>
</feature>
<dbReference type="SUPFAM" id="SSF51905">
    <property type="entry name" value="FAD/NAD(P)-binding domain"/>
    <property type="match status" value="1"/>
</dbReference>
<dbReference type="GO" id="GO:0016628">
    <property type="term" value="F:oxidoreductase activity, acting on the CH-CH group of donors, NAD or NADP as acceptor"/>
    <property type="evidence" value="ECO:0007669"/>
    <property type="project" value="InterPro"/>
</dbReference>
<dbReference type="NCBIfam" id="TIGR02032">
    <property type="entry name" value="GG-red-SF"/>
    <property type="match status" value="1"/>
</dbReference>
<gene>
    <name evidence="2" type="ORF">Desaf_0912</name>
</gene>
<dbReference type="AlphaFoldDB" id="F3YV10"/>
<dbReference type="eggNOG" id="COG0644">
    <property type="taxonomic scope" value="Bacteria"/>
</dbReference>
<sequence length="387" mass="40895">MYDLIVIGAGPAGSMAARQAAQSGLKTLLLDKDQFPRAKPCGGGLTLRALDALASVGLRLPESVIERPLMGARITIAGRSVEVRKPWPVAVTVLRERFDSLLLHAAAAAGARVELGRRVEAVTQDRSSVAISAGRETWSGRLAVIAEGASGRLKRVVRPINGECFWICVSTDSILNGQVDDHGLMHIETGLTRTGYAWIFPRRESASVGLSAMPGHCHGPRRILGGYLGGHGFDADLPLRGHIVPLGGLKRRLASGRVLLAGDAGGFADAFTCEGIAYALLSGAAAGHAAALALAHGDLDKEKDGAGGLERIYTDLCRPLLRQLRHSLLALRIHDLLPASLYQAILLDPGCLSAFLDVAAAKRGYPSFLAYIARRLPGLTLKALPDA</sequence>
<dbReference type="Gene3D" id="3.50.50.60">
    <property type="entry name" value="FAD/NAD(P)-binding domain"/>
    <property type="match status" value="1"/>
</dbReference>
<dbReference type="PANTHER" id="PTHR42685:SF18">
    <property type="entry name" value="DIGERANYLGERANYLGLYCEROPHOSPHOLIPID REDUCTASE"/>
    <property type="match status" value="1"/>
</dbReference>
<keyword evidence="3" id="KW-1185">Reference proteome</keyword>
<evidence type="ECO:0000313" key="3">
    <source>
        <dbReference type="Proteomes" id="UP000007844"/>
    </source>
</evidence>
<dbReference type="GO" id="GO:0071949">
    <property type="term" value="F:FAD binding"/>
    <property type="evidence" value="ECO:0007669"/>
    <property type="project" value="InterPro"/>
</dbReference>
<dbReference type="InterPro" id="IPR002938">
    <property type="entry name" value="FAD-bd"/>
</dbReference>
<dbReference type="PANTHER" id="PTHR42685">
    <property type="entry name" value="GERANYLGERANYL DIPHOSPHATE REDUCTASE"/>
    <property type="match status" value="1"/>
</dbReference>
<organism evidence="2 3">
    <name type="scientific">Desulfocurvibacter africanus subsp. africanus str. Walvis Bay</name>
    <dbReference type="NCBI Taxonomy" id="690850"/>
    <lineage>
        <taxon>Bacteria</taxon>
        <taxon>Pseudomonadati</taxon>
        <taxon>Thermodesulfobacteriota</taxon>
        <taxon>Desulfovibrionia</taxon>
        <taxon>Desulfovibrionales</taxon>
        <taxon>Desulfovibrionaceae</taxon>
        <taxon>Desulfocurvibacter</taxon>
    </lineage>
</organism>
<name>F3YV10_DESAF</name>
<dbReference type="Pfam" id="PF01494">
    <property type="entry name" value="FAD_binding_3"/>
    <property type="match status" value="1"/>
</dbReference>